<dbReference type="AlphaFoldDB" id="A0A409WBK5"/>
<feature type="transmembrane region" description="Helical" evidence="1">
    <location>
        <begin position="52"/>
        <end position="69"/>
    </location>
</feature>
<keyword evidence="3" id="KW-1185">Reference proteome</keyword>
<keyword evidence="1" id="KW-0812">Transmembrane</keyword>
<accession>A0A409WBK5</accession>
<comment type="caution">
    <text evidence="2">The sequence shown here is derived from an EMBL/GenBank/DDBJ whole genome shotgun (WGS) entry which is preliminary data.</text>
</comment>
<dbReference type="Proteomes" id="UP000284706">
    <property type="component" value="Unassembled WGS sequence"/>
</dbReference>
<evidence type="ECO:0000313" key="2">
    <source>
        <dbReference type="EMBL" id="PPQ75869.1"/>
    </source>
</evidence>
<gene>
    <name evidence="2" type="ORF">CVT26_000285</name>
</gene>
<evidence type="ECO:0000313" key="3">
    <source>
        <dbReference type="Proteomes" id="UP000284706"/>
    </source>
</evidence>
<protein>
    <submittedName>
        <fullName evidence="2">Uncharacterized protein</fullName>
    </submittedName>
</protein>
<keyword evidence="1" id="KW-1133">Transmembrane helix</keyword>
<sequence>MSSASSTEAGVNRLISTAFNSNLLAVYLMGMHMTHSDVLIAISNLRHSDRDLGTYTVIYVGTMYACVVRPEPLNRLVVTTVSMLFLINVVGCCVQWNLADGAFVQHSSSEDAIFSAFYMGLHSFEASYIGTVCSLIAAVLADGLMASMAILLRF</sequence>
<reference evidence="2 3" key="1">
    <citation type="journal article" date="2018" name="Evol. Lett.">
        <title>Horizontal gene cluster transfer increased hallucinogenic mushroom diversity.</title>
        <authorList>
            <person name="Reynolds H.T."/>
            <person name="Vijayakumar V."/>
            <person name="Gluck-Thaler E."/>
            <person name="Korotkin H.B."/>
            <person name="Matheny P.B."/>
            <person name="Slot J.C."/>
        </authorList>
    </citation>
    <scope>NUCLEOTIDE SEQUENCE [LARGE SCALE GENOMIC DNA]</scope>
    <source>
        <strain evidence="2 3">SRW20</strain>
    </source>
</reference>
<dbReference type="EMBL" id="NHYE01005220">
    <property type="protein sequence ID" value="PPQ75869.1"/>
    <property type="molecule type" value="Genomic_DNA"/>
</dbReference>
<feature type="transmembrane region" description="Helical" evidence="1">
    <location>
        <begin position="76"/>
        <end position="98"/>
    </location>
</feature>
<proteinExistence type="predicted"/>
<organism evidence="2 3">
    <name type="scientific">Gymnopilus dilepis</name>
    <dbReference type="NCBI Taxonomy" id="231916"/>
    <lineage>
        <taxon>Eukaryota</taxon>
        <taxon>Fungi</taxon>
        <taxon>Dikarya</taxon>
        <taxon>Basidiomycota</taxon>
        <taxon>Agaricomycotina</taxon>
        <taxon>Agaricomycetes</taxon>
        <taxon>Agaricomycetidae</taxon>
        <taxon>Agaricales</taxon>
        <taxon>Agaricineae</taxon>
        <taxon>Hymenogastraceae</taxon>
        <taxon>Gymnopilus</taxon>
    </lineage>
</organism>
<name>A0A409WBK5_9AGAR</name>
<dbReference type="InParanoid" id="A0A409WBK5"/>
<evidence type="ECO:0000256" key="1">
    <source>
        <dbReference type="SAM" id="Phobius"/>
    </source>
</evidence>
<feature type="transmembrane region" description="Helical" evidence="1">
    <location>
        <begin position="128"/>
        <end position="152"/>
    </location>
</feature>
<keyword evidence="1" id="KW-0472">Membrane</keyword>
<feature type="transmembrane region" description="Helical" evidence="1">
    <location>
        <begin position="12"/>
        <end position="32"/>
    </location>
</feature>